<proteinExistence type="predicted"/>
<dbReference type="RefSeq" id="WP_189632633.1">
    <property type="nucleotide sequence ID" value="NZ_BMYQ01000001.1"/>
</dbReference>
<gene>
    <name evidence="1" type="ORF">GCM10011452_09450</name>
</gene>
<reference evidence="1" key="1">
    <citation type="journal article" date="2014" name="Int. J. Syst. Evol. Microbiol.">
        <title>Complete genome sequence of Corynebacterium casei LMG S-19264T (=DSM 44701T), isolated from a smear-ripened cheese.</title>
        <authorList>
            <consortium name="US DOE Joint Genome Institute (JGI-PGF)"/>
            <person name="Walter F."/>
            <person name="Albersmeier A."/>
            <person name="Kalinowski J."/>
            <person name="Ruckert C."/>
        </authorList>
    </citation>
    <scope>NUCLEOTIDE SEQUENCE</scope>
    <source>
        <strain evidence="1">KCTC 23714</strain>
    </source>
</reference>
<protein>
    <submittedName>
        <fullName evidence="1">Uncharacterized protein</fullName>
    </submittedName>
</protein>
<evidence type="ECO:0000313" key="1">
    <source>
        <dbReference type="EMBL" id="GGW24122.1"/>
    </source>
</evidence>
<name>A0A918IPE1_9RHOB</name>
<sequence>MKTAQSNLNARTIRADRLQRAMPAMRTAGTAALFLVILTGALVAADTGLRIARDLPDLIAEAEARASW</sequence>
<dbReference type="EMBL" id="BMYQ01000001">
    <property type="protein sequence ID" value="GGW24122.1"/>
    <property type="molecule type" value="Genomic_DNA"/>
</dbReference>
<organism evidence="1 2">
    <name type="scientific">Gemmobacter lanyuensis</name>
    <dbReference type="NCBI Taxonomy" id="1054497"/>
    <lineage>
        <taxon>Bacteria</taxon>
        <taxon>Pseudomonadati</taxon>
        <taxon>Pseudomonadota</taxon>
        <taxon>Alphaproteobacteria</taxon>
        <taxon>Rhodobacterales</taxon>
        <taxon>Paracoccaceae</taxon>
        <taxon>Gemmobacter</taxon>
    </lineage>
</organism>
<dbReference type="AlphaFoldDB" id="A0A918IPE1"/>
<dbReference type="Proteomes" id="UP000628984">
    <property type="component" value="Unassembled WGS sequence"/>
</dbReference>
<reference evidence="1" key="2">
    <citation type="submission" date="2020-09" db="EMBL/GenBank/DDBJ databases">
        <authorList>
            <person name="Sun Q."/>
            <person name="Kim S."/>
        </authorList>
    </citation>
    <scope>NUCLEOTIDE SEQUENCE</scope>
    <source>
        <strain evidence="1">KCTC 23714</strain>
    </source>
</reference>
<accession>A0A918IPE1</accession>
<comment type="caution">
    <text evidence="1">The sequence shown here is derived from an EMBL/GenBank/DDBJ whole genome shotgun (WGS) entry which is preliminary data.</text>
</comment>
<evidence type="ECO:0000313" key="2">
    <source>
        <dbReference type="Proteomes" id="UP000628984"/>
    </source>
</evidence>
<keyword evidence="2" id="KW-1185">Reference proteome</keyword>